<feature type="compositionally biased region" description="Low complexity" evidence="1">
    <location>
        <begin position="23"/>
        <end position="46"/>
    </location>
</feature>
<evidence type="ECO:0000313" key="4">
    <source>
        <dbReference type="Proteomes" id="UP000045782"/>
    </source>
</evidence>
<dbReference type="RefSeq" id="WP_016892603.1">
    <property type="nucleotide sequence ID" value="NZ_CSWP01000002.1"/>
</dbReference>
<keyword evidence="2" id="KW-0732">Signal</keyword>
<protein>
    <recommendedName>
        <fullName evidence="5">Lipoprotein</fullName>
    </recommendedName>
</protein>
<name>A0A0U0ZL22_9MYCO</name>
<proteinExistence type="predicted"/>
<evidence type="ECO:0000256" key="2">
    <source>
        <dbReference type="SAM" id="SignalP"/>
    </source>
</evidence>
<evidence type="ECO:0000256" key="1">
    <source>
        <dbReference type="SAM" id="MobiDB-lite"/>
    </source>
</evidence>
<feature type="signal peptide" evidence="2">
    <location>
        <begin position="1"/>
        <end position="25"/>
    </location>
</feature>
<feature type="chain" id="PRO_5039495797" description="Lipoprotein" evidence="2">
    <location>
        <begin position="26"/>
        <end position="225"/>
    </location>
</feature>
<gene>
    <name evidence="3" type="ORF">ERS075579_01507</name>
</gene>
<dbReference type="AlphaFoldDB" id="A0A0U0ZL22"/>
<sequence>MRTDRRLLAALFVTATLLTPPLASCGSQGSSSNAKSESEPTSSSAPAERHTRQFIPELGIYINTPHDWVSFADGVHNNKGMVTYQVRPKWESSELAQYVRIRKLTPPDDDTAAPEVKRWLASSNADAVSDFVKTRKSKVTADKRDSWDGPNLPGASASLELEKPPAAEGKPPVAATPKIYVAFVGQGDQRWQIATTNVTGANGEPSEQFLGEQADSIARSVQLLK</sequence>
<evidence type="ECO:0008006" key="5">
    <source>
        <dbReference type="Google" id="ProtNLM"/>
    </source>
</evidence>
<evidence type="ECO:0000313" key="3">
    <source>
        <dbReference type="EMBL" id="CPV43562.1"/>
    </source>
</evidence>
<feature type="region of interest" description="Disordered" evidence="1">
    <location>
        <begin position="23"/>
        <end position="49"/>
    </location>
</feature>
<dbReference type="Proteomes" id="UP000045782">
    <property type="component" value="Unassembled WGS sequence"/>
</dbReference>
<dbReference type="EMBL" id="CSWP01000002">
    <property type="protein sequence ID" value="CPV43562.1"/>
    <property type="molecule type" value="Genomic_DNA"/>
</dbReference>
<reference evidence="3 4" key="1">
    <citation type="submission" date="2015-03" db="EMBL/GenBank/DDBJ databases">
        <authorList>
            <person name="Murphy D."/>
        </authorList>
    </citation>
    <scope>NUCLEOTIDE SEQUENCE [LARGE SCALE GENOMIC DNA]</scope>
    <source>
        <strain evidence="3 4">PAP088</strain>
    </source>
</reference>
<accession>A0A0U0ZL22</accession>
<organism evidence="3 4">
    <name type="scientific">Mycobacteroides abscessus</name>
    <dbReference type="NCBI Taxonomy" id="36809"/>
    <lineage>
        <taxon>Bacteria</taxon>
        <taxon>Bacillati</taxon>
        <taxon>Actinomycetota</taxon>
        <taxon>Actinomycetes</taxon>
        <taxon>Mycobacteriales</taxon>
        <taxon>Mycobacteriaceae</taxon>
        <taxon>Mycobacteroides</taxon>
    </lineage>
</organism>